<comment type="caution">
    <text evidence="1">The sequence shown here is derived from an EMBL/GenBank/DDBJ whole genome shotgun (WGS) entry which is preliminary data.</text>
</comment>
<gene>
    <name evidence="1" type="ORF">PG994_004049</name>
</gene>
<dbReference type="GeneID" id="92088521"/>
<dbReference type="RefSeq" id="XP_066719736.1">
    <property type="nucleotide sequence ID" value="XM_066855458.1"/>
</dbReference>
<dbReference type="Gene3D" id="3.40.50.300">
    <property type="entry name" value="P-loop containing nucleotide triphosphate hydrolases"/>
    <property type="match status" value="1"/>
</dbReference>
<evidence type="ECO:0008006" key="3">
    <source>
        <dbReference type="Google" id="ProtNLM"/>
    </source>
</evidence>
<sequence length="143" mass="15622">MHTILTGHSLPREWAVKRDWTDGPAGADMFSDGSVGTSDEITQVMKQVWCGVLALQGPPGTGKSIFTANLLVRRAVSGIRCVARTHSNGACGSLVAKLQDRICMLKPGFKVPILVHFQHQSSRAYEMLKHVKRCIANGNRPIE</sequence>
<reference evidence="1 2" key="1">
    <citation type="submission" date="2023-01" db="EMBL/GenBank/DDBJ databases">
        <title>Analysis of 21 Apiospora genomes using comparative genomics revels a genus with tremendous synthesis potential of carbohydrate active enzymes and secondary metabolites.</title>
        <authorList>
            <person name="Sorensen T."/>
        </authorList>
    </citation>
    <scope>NUCLEOTIDE SEQUENCE [LARGE SCALE GENOMIC DNA]</scope>
    <source>
        <strain evidence="1 2">CBS 135458</strain>
    </source>
</reference>
<evidence type="ECO:0000313" key="2">
    <source>
        <dbReference type="Proteomes" id="UP001480595"/>
    </source>
</evidence>
<name>A0ABR1W145_9PEZI</name>
<protein>
    <recommendedName>
        <fullName evidence="3">DNA2/NAM7 helicase helicase domain-containing protein</fullName>
    </recommendedName>
</protein>
<dbReference type="InterPro" id="IPR027417">
    <property type="entry name" value="P-loop_NTPase"/>
</dbReference>
<dbReference type="Proteomes" id="UP001480595">
    <property type="component" value="Unassembled WGS sequence"/>
</dbReference>
<proteinExistence type="predicted"/>
<accession>A0ABR1W145</accession>
<dbReference type="EMBL" id="JAQQWL010000004">
    <property type="protein sequence ID" value="KAK8076777.1"/>
    <property type="molecule type" value="Genomic_DNA"/>
</dbReference>
<dbReference type="SUPFAM" id="SSF52540">
    <property type="entry name" value="P-loop containing nucleoside triphosphate hydrolases"/>
    <property type="match status" value="1"/>
</dbReference>
<keyword evidence="2" id="KW-1185">Reference proteome</keyword>
<evidence type="ECO:0000313" key="1">
    <source>
        <dbReference type="EMBL" id="KAK8076777.1"/>
    </source>
</evidence>
<organism evidence="1 2">
    <name type="scientific">Apiospora phragmitis</name>
    <dbReference type="NCBI Taxonomy" id="2905665"/>
    <lineage>
        <taxon>Eukaryota</taxon>
        <taxon>Fungi</taxon>
        <taxon>Dikarya</taxon>
        <taxon>Ascomycota</taxon>
        <taxon>Pezizomycotina</taxon>
        <taxon>Sordariomycetes</taxon>
        <taxon>Xylariomycetidae</taxon>
        <taxon>Amphisphaeriales</taxon>
        <taxon>Apiosporaceae</taxon>
        <taxon>Apiospora</taxon>
    </lineage>
</organism>